<reference evidence="8" key="3">
    <citation type="journal article" date="2016" name="Gigascience">
        <title>De novo construction of an expanded transcriptome assembly for the western tarnished plant bug, Lygus hesperus.</title>
        <authorList>
            <person name="Tassone E.E."/>
            <person name="Geib S.M."/>
            <person name="Hall B."/>
            <person name="Fabrick J.A."/>
            <person name="Brent C.S."/>
            <person name="Hull J.J."/>
        </authorList>
    </citation>
    <scope>NUCLEOTIDE SEQUENCE</scope>
</reference>
<evidence type="ECO:0000313" key="8">
    <source>
        <dbReference type="EMBL" id="JAQ01053.1"/>
    </source>
</evidence>
<dbReference type="GO" id="GO:0007218">
    <property type="term" value="P:neuropeptide signaling pathway"/>
    <property type="evidence" value="ECO:0007669"/>
    <property type="project" value="UniProtKB-KW"/>
</dbReference>
<organism evidence="7">
    <name type="scientific">Lygus hesperus</name>
    <name type="common">Western plant bug</name>
    <dbReference type="NCBI Taxonomy" id="30085"/>
    <lineage>
        <taxon>Eukaryota</taxon>
        <taxon>Metazoa</taxon>
        <taxon>Ecdysozoa</taxon>
        <taxon>Arthropoda</taxon>
        <taxon>Hexapoda</taxon>
        <taxon>Insecta</taxon>
        <taxon>Pterygota</taxon>
        <taxon>Neoptera</taxon>
        <taxon>Paraneoptera</taxon>
        <taxon>Hemiptera</taxon>
        <taxon>Heteroptera</taxon>
        <taxon>Panheteroptera</taxon>
        <taxon>Cimicomorpha</taxon>
        <taxon>Miridae</taxon>
        <taxon>Mirini</taxon>
        <taxon>Lygus</taxon>
    </lineage>
</organism>
<name>A0A0A9WLS2_LYGHE</name>
<dbReference type="EMBL" id="GBHO01037799">
    <property type="protein sequence ID" value="JAG05805.1"/>
    <property type="molecule type" value="Transcribed_RNA"/>
</dbReference>
<feature type="compositionally biased region" description="Basic and acidic residues" evidence="5">
    <location>
        <begin position="25"/>
        <end position="35"/>
    </location>
</feature>
<feature type="transmembrane region" description="Helical" evidence="6">
    <location>
        <begin position="63"/>
        <end position="81"/>
    </location>
</feature>
<evidence type="ECO:0000256" key="5">
    <source>
        <dbReference type="SAM" id="MobiDB-lite"/>
    </source>
</evidence>
<dbReference type="EMBL" id="GDHC01017576">
    <property type="protein sequence ID" value="JAQ01053.1"/>
    <property type="molecule type" value="Transcribed_RNA"/>
</dbReference>
<keyword evidence="6" id="KW-0472">Membrane</keyword>
<proteinExistence type="inferred from homology"/>
<evidence type="ECO:0000256" key="6">
    <source>
        <dbReference type="SAM" id="Phobius"/>
    </source>
</evidence>
<gene>
    <name evidence="7" type="primary">NPY</name>
    <name evidence="8" type="synonym">NPY_1</name>
    <name evidence="7" type="ORF">CM83_27651</name>
    <name evidence="8" type="ORF">g.24944</name>
</gene>
<dbReference type="AlphaFoldDB" id="A0A0A9WLS2"/>
<keyword evidence="7" id="KW-0527">Neuropeptide</keyword>
<keyword evidence="3" id="KW-0964">Secreted</keyword>
<sequence>RISRNLSNRVHDRTEPVSPNLLPSHRQERKSEHGRWPTSHHPTLDFHYIPVTQPSYITKMNAWTSWLWACVVVFCLAAGLAQPMPADAMARPARPKTFDSPDDLRTYLNQLGQYYAVAGRPRFGKRTSSRLHLPLIEGLSPRYPYNDPSELYDLLYQPLAD</sequence>
<dbReference type="GO" id="GO:0005179">
    <property type="term" value="F:hormone activity"/>
    <property type="evidence" value="ECO:0007669"/>
    <property type="project" value="InterPro"/>
</dbReference>
<evidence type="ECO:0000256" key="1">
    <source>
        <dbReference type="ARBA" id="ARBA00004613"/>
    </source>
</evidence>
<evidence type="ECO:0000256" key="3">
    <source>
        <dbReference type="ARBA" id="ARBA00022525"/>
    </source>
</evidence>
<evidence type="ECO:0000313" key="7">
    <source>
        <dbReference type="EMBL" id="JAG05805.1"/>
    </source>
</evidence>
<reference evidence="7" key="1">
    <citation type="journal article" date="2014" name="PLoS ONE">
        <title>Transcriptome-Based Identification of ABC Transporters in the Western Tarnished Plant Bug Lygus hesperus.</title>
        <authorList>
            <person name="Hull J.J."/>
            <person name="Chaney K."/>
            <person name="Geib S.M."/>
            <person name="Fabrick J.A."/>
            <person name="Brent C.S."/>
            <person name="Walsh D."/>
            <person name="Lavine L.C."/>
        </authorList>
    </citation>
    <scope>NUCLEOTIDE SEQUENCE</scope>
</reference>
<comment type="similarity">
    <text evidence="2 4">Belongs to the NPY family.</text>
</comment>
<dbReference type="Pfam" id="PF00159">
    <property type="entry name" value="Hormone_3"/>
    <property type="match status" value="1"/>
</dbReference>
<dbReference type="InterPro" id="IPR001955">
    <property type="entry name" value="Pancreatic_hormone-like"/>
</dbReference>
<evidence type="ECO:0000256" key="4">
    <source>
        <dbReference type="RuleBase" id="RU000656"/>
    </source>
</evidence>
<dbReference type="SMART" id="SM00309">
    <property type="entry name" value="PAH"/>
    <property type="match status" value="1"/>
</dbReference>
<feature type="non-terminal residue" evidence="7">
    <location>
        <position position="1"/>
    </location>
</feature>
<comment type="subcellular location">
    <subcellularLocation>
        <location evidence="1">Secreted</location>
    </subcellularLocation>
</comment>
<keyword evidence="6" id="KW-1133">Transmembrane helix</keyword>
<accession>A0A0A9WLS2</accession>
<dbReference type="PROSITE" id="PS50276">
    <property type="entry name" value="PANCREATIC_HORMONE_2"/>
    <property type="match status" value="1"/>
</dbReference>
<protein>
    <submittedName>
        <fullName evidence="7">Pro-neuropeptide Y</fullName>
    </submittedName>
</protein>
<feature type="region of interest" description="Disordered" evidence="5">
    <location>
        <begin position="1"/>
        <end position="38"/>
    </location>
</feature>
<dbReference type="GO" id="GO:0005576">
    <property type="term" value="C:extracellular region"/>
    <property type="evidence" value="ECO:0007669"/>
    <property type="project" value="UniProtKB-SubCell"/>
</dbReference>
<keyword evidence="6" id="KW-0812">Transmembrane</keyword>
<evidence type="ECO:0000256" key="2">
    <source>
        <dbReference type="ARBA" id="ARBA00010022"/>
    </source>
</evidence>
<reference evidence="7" key="2">
    <citation type="submission" date="2014-07" db="EMBL/GenBank/DDBJ databases">
        <authorList>
            <person name="Hull J."/>
        </authorList>
    </citation>
    <scope>NUCLEOTIDE SEQUENCE</scope>
</reference>